<dbReference type="Gene3D" id="1.10.510.10">
    <property type="entry name" value="Transferase(Phosphotransferase) domain 1"/>
    <property type="match status" value="1"/>
</dbReference>
<proteinExistence type="predicted"/>
<gene>
    <name evidence="2" type="ORF">NLI96_g1954</name>
</gene>
<dbReference type="GO" id="GO:0005524">
    <property type="term" value="F:ATP binding"/>
    <property type="evidence" value="ECO:0007669"/>
    <property type="project" value="InterPro"/>
</dbReference>
<dbReference type="SUPFAM" id="SSF56112">
    <property type="entry name" value="Protein kinase-like (PK-like)"/>
    <property type="match status" value="1"/>
</dbReference>
<dbReference type="PANTHER" id="PTHR44329:SF214">
    <property type="entry name" value="PROTEIN KINASE DOMAIN-CONTAINING PROTEIN"/>
    <property type="match status" value="1"/>
</dbReference>
<accession>A0AAD5VDX3</accession>
<dbReference type="Pfam" id="PF00069">
    <property type="entry name" value="Pkinase"/>
    <property type="match status" value="1"/>
</dbReference>
<dbReference type="EMBL" id="JANAWD010000041">
    <property type="protein sequence ID" value="KAJ3489673.1"/>
    <property type="molecule type" value="Genomic_DNA"/>
</dbReference>
<dbReference type="InterPro" id="IPR011009">
    <property type="entry name" value="Kinase-like_dom_sf"/>
</dbReference>
<reference evidence="2" key="1">
    <citation type="submission" date="2022-07" db="EMBL/GenBank/DDBJ databases">
        <title>Genome Sequence of Physisporinus lineatus.</title>
        <authorList>
            <person name="Buettner E."/>
        </authorList>
    </citation>
    <scope>NUCLEOTIDE SEQUENCE</scope>
    <source>
        <strain evidence="2">VT162</strain>
    </source>
</reference>
<organism evidence="2 3">
    <name type="scientific">Meripilus lineatus</name>
    <dbReference type="NCBI Taxonomy" id="2056292"/>
    <lineage>
        <taxon>Eukaryota</taxon>
        <taxon>Fungi</taxon>
        <taxon>Dikarya</taxon>
        <taxon>Basidiomycota</taxon>
        <taxon>Agaricomycotina</taxon>
        <taxon>Agaricomycetes</taxon>
        <taxon>Polyporales</taxon>
        <taxon>Meripilaceae</taxon>
        <taxon>Meripilus</taxon>
    </lineage>
</organism>
<dbReference type="AlphaFoldDB" id="A0AAD5VDX3"/>
<evidence type="ECO:0000313" key="2">
    <source>
        <dbReference type="EMBL" id="KAJ3489673.1"/>
    </source>
</evidence>
<comment type="caution">
    <text evidence="2">The sequence shown here is derived from an EMBL/GenBank/DDBJ whole genome shotgun (WGS) entry which is preliminary data.</text>
</comment>
<name>A0AAD5VDX3_9APHY</name>
<protein>
    <recommendedName>
        <fullName evidence="1">Protein kinase domain-containing protein</fullName>
    </recommendedName>
</protein>
<evidence type="ECO:0000313" key="3">
    <source>
        <dbReference type="Proteomes" id="UP001212997"/>
    </source>
</evidence>
<feature type="domain" description="Protein kinase" evidence="1">
    <location>
        <begin position="1"/>
        <end position="206"/>
    </location>
</feature>
<dbReference type="PROSITE" id="PS50011">
    <property type="entry name" value="PROTEIN_KINASE_DOM"/>
    <property type="match status" value="1"/>
</dbReference>
<dbReference type="InterPro" id="IPR051681">
    <property type="entry name" value="Ser/Thr_Kinases-Pseudokinases"/>
</dbReference>
<dbReference type="SMART" id="SM00220">
    <property type="entry name" value="S_TKc"/>
    <property type="match status" value="1"/>
</dbReference>
<evidence type="ECO:0000259" key="1">
    <source>
        <dbReference type="PROSITE" id="PS50011"/>
    </source>
</evidence>
<dbReference type="InterPro" id="IPR000719">
    <property type="entry name" value="Prot_kinase_dom"/>
</dbReference>
<dbReference type="PANTHER" id="PTHR44329">
    <property type="entry name" value="SERINE/THREONINE-PROTEIN KINASE TNNI3K-RELATED"/>
    <property type="match status" value="1"/>
</dbReference>
<dbReference type="GO" id="GO:0004674">
    <property type="term" value="F:protein serine/threonine kinase activity"/>
    <property type="evidence" value="ECO:0007669"/>
    <property type="project" value="TreeGrafter"/>
</dbReference>
<keyword evidence="3" id="KW-1185">Reference proteome</keyword>
<dbReference type="Proteomes" id="UP001212997">
    <property type="component" value="Unassembled WGS sequence"/>
</dbReference>
<sequence>MVSPWMKNGTARSYTEQVKGQGREFRARVNKLLHQAALAVEFLHGEDIAHGDIRGIQANILVDAEGNAVLSDFGLAVLYGAGCPNFRGFLHDGNPAYMAPERLDPDWYGIDDEDRPEMNQPAPSLRSDIYSFGCLCIELYACDEPFGNIPLNLLMQKLDNKESPKRPKRGGDEMPDVLWKLVSQCLEKDDLSKRPRAKQVVQARIIDMV</sequence>